<dbReference type="EMBL" id="CH916366">
    <property type="protein sequence ID" value="EDV97802.1"/>
    <property type="molecule type" value="Genomic_DNA"/>
</dbReference>
<reference evidence="4 5" key="1">
    <citation type="journal article" date="2007" name="Nature">
        <title>Evolution of genes and genomes on the Drosophila phylogeny.</title>
        <authorList>
            <consortium name="Drosophila 12 Genomes Consortium"/>
            <person name="Clark A.G."/>
            <person name="Eisen M.B."/>
            <person name="Smith D.R."/>
            <person name="Bergman C.M."/>
            <person name="Oliver B."/>
            <person name="Markow T.A."/>
            <person name="Kaufman T.C."/>
            <person name="Kellis M."/>
            <person name="Gelbart W."/>
            <person name="Iyer V.N."/>
            <person name="Pollard D.A."/>
            <person name="Sackton T.B."/>
            <person name="Larracuente A.M."/>
            <person name="Singh N.D."/>
            <person name="Abad J.P."/>
            <person name="Abt D.N."/>
            <person name="Adryan B."/>
            <person name="Aguade M."/>
            <person name="Akashi H."/>
            <person name="Anderson W.W."/>
            <person name="Aquadro C.F."/>
            <person name="Ardell D.H."/>
            <person name="Arguello R."/>
            <person name="Artieri C.G."/>
            <person name="Barbash D.A."/>
            <person name="Barker D."/>
            <person name="Barsanti P."/>
            <person name="Batterham P."/>
            <person name="Batzoglou S."/>
            <person name="Begun D."/>
            <person name="Bhutkar A."/>
            <person name="Blanco E."/>
            <person name="Bosak S.A."/>
            <person name="Bradley R.K."/>
            <person name="Brand A.D."/>
            <person name="Brent M.R."/>
            <person name="Brooks A.N."/>
            <person name="Brown R.H."/>
            <person name="Butlin R.K."/>
            <person name="Caggese C."/>
            <person name="Calvi B.R."/>
            <person name="Bernardo de Carvalho A."/>
            <person name="Caspi A."/>
            <person name="Castrezana S."/>
            <person name="Celniker S.E."/>
            <person name="Chang J.L."/>
            <person name="Chapple C."/>
            <person name="Chatterji S."/>
            <person name="Chinwalla A."/>
            <person name="Civetta A."/>
            <person name="Clifton S.W."/>
            <person name="Comeron J.M."/>
            <person name="Costello J.C."/>
            <person name="Coyne J.A."/>
            <person name="Daub J."/>
            <person name="David R.G."/>
            <person name="Delcher A.L."/>
            <person name="Delehaunty K."/>
            <person name="Do C.B."/>
            <person name="Ebling H."/>
            <person name="Edwards K."/>
            <person name="Eickbush T."/>
            <person name="Evans J.D."/>
            <person name="Filipski A."/>
            <person name="Findeiss S."/>
            <person name="Freyhult E."/>
            <person name="Fulton L."/>
            <person name="Fulton R."/>
            <person name="Garcia A.C."/>
            <person name="Gardiner A."/>
            <person name="Garfield D.A."/>
            <person name="Garvin B.E."/>
            <person name="Gibson G."/>
            <person name="Gilbert D."/>
            <person name="Gnerre S."/>
            <person name="Godfrey J."/>
            <person name="Good R."/>
            <person name="Gotea V."/>
            <person name="Gravely B."/>
            <person name="Greenberg A.J."/>
            <person name="Griffiths-Jones S."/>
            <person name="Gross S."/>
            <person name="Guigo R."/>
            <person name="Gustafson E.A."/>
            <person name="Haerty W."/>
            <person name="Hahn M.W."/>
            <person name="Halligan D.L."/>
            <person name="Halpern A.L."/>
            <person name="Halter G.M."/>
            <person name="Han M.V."/>
            <person name="Heger A."/>
            <person name="Hillier L."/>
            <person name="Hinrichs A.S."/>
            <person name="Holmes I."/>
            <person name="Hoskins R.A."/>
            <person name="Hubisz M.J."/>
            <person name="Hultmark D."/>
            <person name="Huntley M.A."/>
            <person name="Jaffe D.B."/>
            <person name="Jagadeeshan S."/>
            <person name="Jeck W.R."/>
            <person name="Johnson J."/>
            <person name="Jones C.D."/>
            <person name="Jordan W.C."/>
            <person name="Karpen G.H."/>
            <person name="Kataoka E."/>
            <person name="Keightley P.D."/>
            <person name="Kheradpour P."/>
            <person name="Kirkness E.F."/>
            <person name="Koerich L.B."/>
            <person name="Kristiansen K."/>
            <person name="Kudrna D."/>
            <person name="Kulathinal R.J."/>
            <person name="Kumar S."/>
            <person name="Kwok R."/>
            <person name="Lander E."/>
            <person name="Langley C.H."/>
            <person name="Lapoint R."/>
            <person name="Lazzaro B.P."/>
            <person name="Lee S.J."/>
            <person name="Levesque L."/>
            <person name="Li R."/>
            <person name="Lin C.F."/>
            <person name="Lin M.F."/>
            <person name="Lindblad-Toh K."/>
            <person name="Llopart A."/>
            <person name="Long M."/>
            <person name="Low L."/>
            <person name="Lozovsky E."/>
            <person name="Lu J."/>
            <person name="Luo M."/>
            <person name="Machado C.A."/>
            <person name="Makalowski W."/>
            <person name="Marzo M."/>
            <person name="Matsuda M."/>
            <person name="Matzkin L."/>
            <person name="McAllister B."/>
            <person name="McBride C.S."/>
            <person name="McKernan B."/>
            <person name="McKernan K."/>
            <person name="Mendez-Lago M."/>
            <person name="Minx P."/>
            <person name="Mollenhauer M.U."/>
            <person name="Montooth K."/>
            <person name="Mount S.M."/>
            <person name="Mu X."/>
            <person name="Myers E."/>
            <person name="Negre B."/>
            <person name="Newfeld S."/>
            <person name="Nielsen R."/>
            <person name="Noor M.A."/>
            <person name="O'Grady P."/>
            <person name="Pachter L."/>
            <person name="Papaceit M."/>
            <person name="Parisi M.J."/>
            <person name="Parisi M."/>
            <person name="Parts L."/>
            <person name="Pedersen J.S."/>
            <person name="Pesole G."/>
            <person name="Phillippy A.M."/>
            <person name="Ponting C.P."/>
            <person name="Pop M."/>
            <person name="Porcelli D."/>
            <person name="Powell J.R."/>
            <person name="Prohaska S."/>
            <person name="Pruitt K."/>
            <person name="Puig M."/>
            <person name="Quesneville H."/>
            <person name="Ram K.R."/>
            <person name="Rand D."/>
            <person name="Rasmussen M.D."/>
            <person name="Reed L.K."/>
            <person name="Reenan R."/>
            <person name="Reily A."/>
            <person name="Remington K.A."/>
            <person name="Rieger T.T."/>
            <person name="Ritchie M.G."/>
            <person name="Robin C."/>
            <person name="Rogers Y.H."/>
            <person name="Rohde C."/>
            <person name="Rozas J."/>
            <person name="Rubenfield M.J."/>
            <person name="Ruiz A."/>
            <person name="Russo S."/>
            <person name="Salzberg S.L."/>
            <person name="Sanchez-Gracia A."/>
            <person name="Saranga D.J."/>
            <person name="Sato H."/>
            <person name="Schaeffer S.W."/>
            <person name="Schatz M.C."/>
            <person name="Schlenke T."/>
            <person name="Schwartz R."/>
            <person name="Segarra C."/>
            <person name="Singh R.S."/>
            <person name="Sirot L."/>
            <person name="Sirota M."/>
            <person name="Sisneros N.B."/>
            <person name="Smith C.D."/>
            <person name="Smith T.F."/>
            <person name="Spieth J."/>
            <person name="Stage D.E."/>
            <person name="Stark A."/>
            <person name="Stephan W."/>
            <person name="Strausberg R.L."/>
            <person name="Strempel S."/>
            <person name="Sturgill D."/>
            <person name="Sutton G."/>
            <person name="Sutton G.G."/>
            <person name="Tao W."/>
            <person name="Teichmann S."/>
            <person name="Tobari Y.N."/>
            <person name="Tomimura Y."/>
            <person name="Tsolas J.M."/>
            <person name="Valente V.L."/>
            <person name="Venter E."/>
            <person name="Venter J.C."/>
            <person name="Vicario S."/>
            <person name="Vieira F.G."/>
            <person name="Vilella A.J."/>
            <person name="Villasante A."/>
            <person name="Walenz B."/>
            <person name="Wang J."/>
            <person name="Wasserman M."/>
            <person name="Watts T."/>
            <person name="Wilson D."/>
            <person name="Wilson R.K."/>
            <person name="Wing R.A."/>
            <person name="Wolfner M.F."/>
            <person name="Wong A."/>
            <person name="Wong G.K."/>
            <person name="Wu C.I."/>
            <person name="Wu G."/>
            <person name="Yamamoto D."/>
            <person name="Yang H.P."/>
            <person name="Yang S.P."/>
            <person name="Yorke J.A."/>
            <person name="Yoshida K."/>
            <person name="Zdobnov E."/>
            <person name="Zhang P."/>
            <person name="Zhang Y."/>
            <person name="Zimin A.V."/>
            <person name="Baldwin J."/>
            <person name="Abdouelleil A."/>
            <person name="Abdulkadir J."/>
            <person name="Abebe A."/>
            <person name="Abera B."/>
            <person name="Abreu J."/>
            <person name="Acer S.C."/>
            <person name="Aftuck L."/>
            <person name="Alexander A."/>
            <person name="An P."/>
            <person name="Anderson E."/>
            <person name="Anderson S."/>
            <person name="Arachi H."/>
            <person name="Azer M."/>
            <person name="Bachantsang P."/>
            <person name="Barry A."/>
            <person name="Bayul T."/>
            <person name="Berlin A."/>
            <person name="Bessette D."/>
            <person name="Bloom T."/>
            <person name="Blye J."/>
            <person name="Boguslavskiy L."/>
            <person name="Bonnet C."/>
            <person name="Boukhgalter B."/>
            <person name="Bourzgui I."/>
            <person name="Brown A."/>
            <person name="Cahill P."/>
            <person name="Channer S."/>
            <person name="Cheshatsang Y."/>
            <person name="Chuda L."/>
            <person name="Citroen M."/>
            <person name="Collymore A."/>
            <person name="Cooke P."/>
            <person name="Costello M."/>
            <person name="D'Aco K."/>
            <person name="Daza R."/>
            <person name="De Haan G."/>
            <person name="DeGray S."/>
            <person name="DeMaso C."/>
            <person name="Dhargay N."/>
            <person name="Dooley K."/>
            <person name="Dooley E."/>
            <person name="Doricent M."/>
            <person name="Dorje P."/>
            <person name="Dorjee K."/>
            <person name="Dupes A."/>
            <person name="Elong R."/>
            <person name="Falk J."/>
            <person name="Farina A."/>
            <person name="Faro S."/>
            <person name="Ferguson D."/>
            <person name="Fisher S."/>
            <person name="Foley C.D."/>
            <person name="Franke A."/>
            <person name="Friedrich D."/>
            <person name="Gadbois L."/>
            <person name="Gearin G."/>
            <person name="Gearin C.R."/>
            <person name="Giannoukos G."/>
            <person name="Goode T."/>
            <person name="Graham J."/>
            <person name="Grandbois E."/>
            <person name="Grewal S."/>
            <person name="Gyaltsen K."/>
            <person name="Hafez N."/>
            <person name="Hagos B."/>
            <person name="Hall J."/>
            <person name="Henson C."/>
            <person name="Hollinger A."/>
            <person name="Honan T."/>
            <person name="Huard M.D."/>
            <person name="Hughes L."/>
            <person name="Hurhula B."/>
            <person name="Husby M.E."/>
            <person name="Kamat A."/>
            <person name="Kanga B."/>
            <person name="Kashin S."/>
            <person name="Khazanovich D."/>
            <person name="Kisner P."/>
            <person name="Lance K."/>
            <person name="Lara M."/>
            <person name="Lee W."/>
            <person name="Lennon N."/>
            <person name="Letendre F."/>
            <person name="LeVine R."/>
            <person name="Lipovsky A."/>
            <person name="Liu X."/>
            <person name="Liu J."/>
            <person name="Liu S."/>
            <person name="Lokyitsang T."/>
            <person name="Lokyitsang Y."/>
            <person name="Lubonja R."/>
            <person name="Lui A."/>
            <person name="MacDonald P."/>
            <person name="Magnisalis V."/>
            <person name="Maru K."/>
            <person name="Matthews C."/>
            <person name="McCusker W."/>
            <person name="McDonough S."/>
            <person name="Mehta T."/>
            <person name="Meldrim J."/>
            <person name="Meneus L."/>
            <person name="Mihai O."/>
            <person name="Mihalev A."/>
            <person name="Mihova T."/>
            <person name="Mittelman R."/>
            <person name="Mlenga V."/>
            <person name="Montmayeur A."/>
            <person name="Mulrain L."/>
            <person name="Navidi A."/>
            <person name="Naylor J."/>
            <person name="Negash T."/>
            <person name="Nguyen T."/>
            <person name="Nguyen N."/>
            <person name="Nicol R."/>
            <person name="Norbu C."/>
            <person name="Norbu N."/>
            <person name="Novod N."/>
            <person name="O'Neill B."/>
            <person name="Osman S."/>
            <person name="Markiewicz E."/>
            <person name="Oyono O.L."/>
            <person name="Patti C."/>
            <person name="Phunkhang P."/>
            <person name="Pierre F."/>
            <person name="Priest M."/>
            <person name="Raghuraman S."/>
            <person name="Rege F."/>
            <person name="Reyes R."/>
            <person name="Rise C."/>
            <person name="Rogov P."/>
            <person name="Ross K."/>
            <person name="Ryan E."/>
            <person name="Settipalli S."/>
            <person name="Shea T."/>
            <person name="Sherpa N."/>
            <person name="Shi L."/>
            <person name="Shih D."/>
            <person name="Sparrow T."/>
            <person name="Spaulding J."/>
            <person name="Stalker J."/>
            <person name="Stange-Thomann N."/>
            <person name="Stavropoulos S."/>
            <person name="Stone C."/>
            <person name="Strader C."/>
            <person name="Tesfaye S."/>
            <person name="Thomson T."/>
            <person name="Thoulutsang Y."/>
            <person name="Thoulutsang D."/>
            <person name="Topham K."/>
            <person name="Topping I."/>
            <person name="Tsamla T."/>
            <person name="Vassiliev H."/>
            <person name="Vo A."/>
            <person name="Wangchuk T."/>
            <person name="Wangdi T."/>
            <person name="Weiand M."/>
            <person name="Wilkinson J."/>
            <person name="Wilson A."/>
            <person name="Yadav S."/>
            <person name="Young G."/>
            <person name="Yu Q."/>
            <person name="Zembek L."/>
            <person name="Zhong D."/>
            <person name="Zimmer A."/>
            <person name="Zwirko Z."/>
            <person name="Jaffe D.B."/>
            <person name="Alvarez P."/>
            <person name="Brockman W."/>
            <person name="Butler J."/>
            <person name="Chin C."/>
            <person name="Gnerre S."/>
            <person name="Grabherr M."/>
            <person name="Kleber M."/>
            <person name="Mauceli E."/>
            <person name="MacCallum I."/>
        </authorList>
    </citation>
    <scope>NUCLEOTIDE SEQUENCE [LARGE SCALE GENOMIC DNA]</scope>
    <source>
        <strain evidence="5">Tucson 15287-2541.00</strain>
    </source>
</reference>
<evidence type="ECO:0000256" key="1">
    <source>
        <dbReference type="ARBA" id="ARBA00004123"/>
    </source>
</evidence>
<protein>
    <submittedName>
        <fullName evidence="4">GH17071</fullName>
    </submittedName>
</protein>
<evidence type="ECO:0000256" key="3">
    <source>
        <dbReference type="ARBA" id="ARBA00023242"/>
    </source>
</evidence>
<keyword evidence="2" id="KW-0804">Transcription</keyword>
<evidence type="ECO:0000313" key="5">
    <source>
        <dbReference type="Proteomes" id="UP000001070"/>
    </source>
</evidence>
<dbReference type="Proteomes" id="UP000001070">
    <property type="component" value="Unassembled WGS sequence"/>
</dbReference>
<dbReference type="InterPro" id="IPR036322">
    <property type="entry name" value="WD40_repeat_dom_sf"/>
</dbReference>
<dbReference type="GO" id="GO:0005634">
    <property type="term" value="C:nucleus"/>
    <property type="evidence" value="ECO:0007669"/>
    <property type="project" value="UniProtKB-SubCell"/>
</dbReference>
<dbReference type="GO" id="GO:0000127">
    <property type="term" value="C:transcription factor TFIIIC complex"/>
    <property type="evidence" value="ECO:0007669"/>
    <property type="project" value="TreeGrafter"/>
</dbReference>
<dbReference type="PANTHER" id="PTHR15052">
    <property type="entry name" value="RNA POLYMERASE III TRANSCRIPTION INITIATION FACTOR COMPLEX SUBUNIT"/>
    <property type="match status" value="1"/>
</dbReference>
<accession>B4IZM7</accession>
<dbReference type="InterPro" id="IPR052416">
    <property type="entry name" value="GTF3C_component"/>
</dbReference>
<dbReference type="AlphaFoldDB" id="B4IZM7"/>
<dbReference type="OMA" id="HYGVHVP"/>
<dbReference type="Gene3D" id="2.130.10.10">
    <property type="entry name" value="YVTN repeat-like/Quinoprotein amine dehydrogenase"/>
    <property type="match status" value="1"/>
</dbReference>
<dbReference type="HOGENOM" id="CLU_608698_0_0_1"/>
<comment type="subcellular location">
    <subcellularLocation>
        <location evidence="1">Nucleus</location>
    </subcellularLocation>
</comment>
<organism evidence="5">
    <name type="scientific">Drosophila grimshawi</name>
    <name type="common">Hawaiian fruit fly</name>
    <name type="synonym">Idiomyia grimshawi</name>
    <dbReference type="NCBI Taxonomy" id="7222"/>
    <lineage>
        <taxon>Eukaryota</taxon>
        <taxon>Metazoa</taxon>
        <taxon>Ecdysozoa</taxon>
        <taxon>Arthropoda</taxon>
        <taxon>Hexapoda</taxon>
        <taxon>Insecta</taxon>
        <taxon>Pterygota</taxon>
        <taxon>Neoptera</taxon>
        <taxon>Endopterygota</taxon>
        <taxon>Diptera</taxon>
        <taxon>Brachycera</taxon>
        <taxon>Muscomorpha</taxon>
        <taxon>Ephydroidea</taxon>
        <taxon>Drosophilidae</taxon>
        <taxon>Drosophila</taxon>
        <taxon>Hawaiian Drosophila</taxon>
    </lineage>
</organism>
<keyword evidence="5" id="KW-1185">Reference proteome</keyword>
<evidence type="ECO:0000313" key="4">
    <source>
        <dbReference type="EMBL" id="EDV97802.1"/>
    </source>
</evidence>
<dbReference type="InterPro" id="IPR015943">
    <property type="entry name" value="WD40/YVTN_repeat-like_dom_sf"/>
</dbReference>
<dbReference type="OrthoDB" id="4703at2759"/>
<gene>
    <name evidence="4" type="primary">Dgri\GH17071</name>
    <name evidence="4" type="ORF">Dgri_GH17071</name>
</gene>
<dbReference type="SUPFAM" id="SSF50978">
    <property type="entry name" value="WD40 repeat-like"/>
    <property type="match status" value="1"/>
</dbReference>
<dbReference type="GO" id="GO:0006383">
    <property type="term" value="P:transcription by RNA polymerase III"/>
    <property type="evidence" value="ECO:0007669"/>
    <property type="project" value="TreeGrafter"/>
</dbReference>
<dbReference type="PhylomeDB" id="B4IZM7"/>
<evidence type="ECO:0000256" key="2">
    <source>
        <dbReference type="ARBA" id="ARBA00023163"/>
    </source>
</evidence>
<dbReference type="PANTHER" id="PTHR15052:SF2">
    <property type="entry name" value="GENERAL TRANSCRIPTION FACTOR 3C POLYPEPTIDE 2"/>
    <property type="match status" value="1"/>
</dbReference>
<sequence length="471" mass="52927">MLFNQLINILLPTADEYICYVGGAVKELAWVPLPPTVDTQYLLCSQRNRMNSFARHSKDKQEDALLLVFECKMSPAGVDNIWPLQMRLHYGISLAQDSVHSIALMPSGGYDESTNRLGLLAVASSSGTAIFALPLHLAGCEKAGKIKPDAVIALEPLLTLTLDIENPVKDPCTKICWSESSGHNLLVSGYASGNVAFWDISDEQGLNCFERNNRRHFLPANIFYFGERNINYLELHYDTNGPRWLAVGALVRKLWIYDISNWSQPLPIVGDTIQNLFLGGVNWPPLWDSLVVGATELYKYQYPRLITLNPSGINFDHGPLDALLSSPRAVHFNWDQVALVTVTDNGDITFIQSNQLNMESQLQKRTTKCRTVCATEACYLNGTSEPDSVSPDVFRRDYGLLLKPLTNVPHAKNTTYRNSRIQSGFELLSLTRLNCVRWNWNQCARNWIAVGAEHGLLRIVNFDRTKHFTII</sequence>
<dbReference type="eggNOG" id="ENOG502RAA6">
    <property type="taxonomic scope" value="Eukaryota"/>
</dbReference>
<dbReference type="STRING" id="7222.B4IZM7"/>
<keyword evidence="3" id="KW-0539">Nucleus</keyword>
<proteinExistence type="predicted"/>
<name>B4IZM7_DROGR</name>
<dbReference type="KEGG" id="dgr:6557139"/>